<organism evidence="1 2">
    <name type="scientific">Kitasatospora paracochleata</name>
    <dbReference type="NCBI Taxonomy" id="58354"/>
    <lineage>
        <taxon>Bacteria</taxon>
        <taxon>Bacillati</taxon>
        <taxon>Actinomycetota</taxon>
        <taxon>Actinomycetes</taxon>
        <taxon>Kitasatosporales</taxon>
        <taxon>Streptomycetaceae</taxon>
        <taxon>Kitasatospora</taxon>
    </lineage>
</organism>
<keyword evidence="2" id="KW-1185">Reference proteome</keyword>
<protein>
    <submittedName>
        <fullName evidence="1">Uncharacterized protein</fullName>
    </submittedName>
</protein>
<evidence type="ECO:0000313" key="2">
    <source>
        <dbReference type="Proteomes" id="UP001206483"/>
    </source>
</evidence>
<comment type="caution">
    <text evidence="1">The sequence shown here is derived from an EMBL/GenBank/DDBJ whole genome shotgun (WGS) entry which is preliminary data.</text>
</comment>
<gene>
    <name evidence="1" type="ORF">FHR36_007266</name>
</gene>
<evidence type="ECO:0000313" key="1">
    <source>
        <dbReference type="EMBL" id="MCP2314067.1"/>
    </source>
</evidence>
<sequence>MTQPGIDQTPRAELYRALVTGETLVRQPSQDHREVASVLLDAYRDQVRAEAADVTEALRIRLWLIEQALQPIDVQNDPAGIVGIVGPYLNGPIHPTFIAAYRAARGAHEQESSQ</sequence>
<dbReference type="RefSeq" id="WP_253804416.1">
    <property type="nucleotide sequence ID" value="NZ_BAAAUB010000050.1"/>
</dbReference>
<dbReference type="EMBL" id="JAMZDX010000008">
    <property type="protein sequence ID" value="MCP2314067.1"/>
    <property type="molecule type" value="Genomic_DNA"/>
</dbReference>
<accession>A0ABT1J9D4</accession>
<name>A0ABT1J9D4_9ACTN</name>
<proteinExistence type="predicted"/>
<dbReference type="Proteomes" id="UP001206483">
    <property type="component" value="Unassembled WGS sequence"/>
</dbReference>
<reference evidence="1 2" key="1">
    <citation type="submission" date="2022-06" db="EMBL/GenBank/DDBJ databases">
        <title>Sequencing the genomes of 1000 actinobacteria strains.</title>
        <authorList>
            <person name="Klenk H.-P."/>
        </authorList>
    </citation>
    <scope>NUCLEOTIDE SEQUENCE [LARGE SCALE GENOMIC DNA]</scope>
    <source>
        <strain evidence="1 2">DSM 41656</strain>
    </source>
</reference>